<evidence type="ECO:0000313" key="1">
    <source>
        <dbReference type="EMBL" id="KEH43469.1"/>
    </source>
</evidence>
<protein>
    <submittedName>
        <fullName evidence="1 2">Uncharacterized protein</fullName>
    </submittedName>
</protein>
<evidence type="ECO:0000313" key="3">
    <source>
        <dbReference type="Proteomes" id="UP000002051"/>
    </source>
</evidence>
<keyword evidence="3" id="KW-1185">Reference proteome</keyword>
<reference evidence="1 3" key="2">
    <citation type="journal article" date="2014" name="BMC Genomics">
        <title>An improved genome release (version Mt4.0) for the model legume Medicago truncatula.</title>
        <authorList>
            <person name="Tang H."/>
            <person name="Krishnakumar V."/>
            <person name="Bidwell S."/>
            <person name="Rosen B."/>
            <person name="Chan A."/>
            <person name="Zhou S."/>
            <person name="Gentzbittel L."/>
            <person name="Childs K.L."/>
            <person name="Yandell M."/>
            <person name="Gundlach H."/>
            <person name="Mayer K.F."/>
            <person name="Schwartz D.C."/>
            <person name="Town C.D."/>
        </authorList>
    </citation>
    <scope>GENOME REANNOTATION</scope>
    <source>
        <strain evidence="1">A17</strain>
        <strain evidence="2 3">cv. Jemalong A17</strain>
    </source>
</reference>
<gene>
    <name evidence="1" type="ordered locus">MTR_1g094095</name>
</gene>
<reference evidence="1 3" key="1">
    <citation type="journal article" date="2011" name="Nature">
        <title>The Medicago genome provides insight into the evolution of rhizobial symbioses.</title>
        <authorList>
            <person name="Young N.D."/>
            <person name="Debelle F."/>
            <person name="Oldroyd G.E."/>
            <person name="Geurts R."/>
            <person name="Cannon S.B."/>
            <person name="Udvardi M.K."/>
            <person name="Benedito V.A."/>
            <person name="Mayer K.F."/>
            <person name="Gouzy J."/>
            <person name="Schoof H."/>
            <person name="Van de Peer Y."/>
            <person name="Proost S."/>
            <person name="Cook D.R."/>
            <person name="Meyers B.C."/>
            <person name="Spannagl M."/>
            <person name="Cheung F."/>
            <person name="De Mita S."/>
            <person name="Krishnakumar V."/>
            <person name="Gundlach H."/>
            <person name="Zhou S."/>
            <person name="Mudge J."/>
            <person name="Bharti A.K."/>
            <person name="Murray J.D."/>
            <person name="Naoumkina M.A."/>
            <person name="Rosen B."/>
            <person name="Silverstein K.A."/>
            <person name="Tang H."/>
            <person name="Rombauts S."/>
            <person name="Zhao P.X."/>
            <person name="Zhou P."/>
            <person name="Barbe V."/>
            <person name="Bardou P."/>
            <person name="Bechner M."/>
            <person name="Bellec A."/>
            <person name="Berger A."/>
            <person name="Berges H."/>
            <person name="Bidwell S."/>
            <person name="Bisseling T."/>
            <person name="Choisne N."/>
            <person name="Couloux A."/>
            <person name="Denny R."/>
            <person name="Deshpande S."/>
            <person name="Dai X."/>
            <person name="Doyle J.J."/>
            <person name="Dudez A.M."/>
            <person name="Farmer A.D."/>
            <person name="Fouteau S."/>
            <person name="Franken C."/>
            <person name="Gibelin C."/>
            <person name="Gish J."/>
            <person name="Goldstein S."/>
            <person name="Gonzalez A.J."/>
            <person name="Green P.J."/>
            <person name="Hallab A."/>
            <person name="Hartog M."/>
            <person name="Hua A."/>
            <person name="Humphray S.J."/>
            <person name="Jeong D.H."/>
            <person name="Jing Y."/>
            <person name="Jocker A."/>
            <person name="Kenton S.M."/>
            <person name="Kim D.J."/>
            <person name="Klee K."/>
            <person name="Lai H."/>
            <person name="Lang C."/>
            <person name="Lin S."/>
            <person name="Macmil S.L."/>
            <person name="Magdelenat G."/>
            <person name="Matthews L."/>
            <person name="McCorrison J."/>
            <person name="Monaghan E.L."/>
            <person name="Mun J.H."/>
            <person name="Najar F.Z."/>
            <person name="Nicholson C."/>
            <person name="Noirot C."/>
            <person name="O'Bleness M."/>
            <person name="Paule C.R."/>
            <person name="Poulain J."/>
            <person name="Prion F."/>
            <person name="Qin B."/>
            <person name="Qu C."/>
            <person name="Retzel E.F."/>
            <person name="Riddle C."/>
            <person name="Sallet E."/>
            <person name="Samain S."/>
            <person name="Samson N."/>
            <person name="Sanders I."/>
            <person name="Saurat O."/>
            <person name="Scarpelli C."/>
            <person name="Schiex T."/>
            <person name="Segurens B."/>
            <person name="Severin A.J."/>
            <person name="Sherrier D.J."/>
            <person name="Shi R."/>
            <person name="Sims S."/>
            <person name="Singer S.R."/>
            <person name="Sinharoy S."/>
            <person name="Sterck L."/>
            <person name="Viollet A."/>
            <person name="Wang B.B."/>
            <person name="Wang K."/>
            <person name="Wang M."/>
            <person name="Wang X."/>
            <person name="Warfsmann J."/>
            <person name="Weissenbach J."/>
            <person name="White D.D."/>
            <person name="White J.D."/>
            <person name="Wiley G.B."/>
            <person name="Wincker P."/>
            <person name="Xing Y."/>
            <person name="Yang L."/>
            <person name="Yao Z."/>
            <person name="Ying F."/>
            <person name="Zhai J."/>
            <person name="Zhou L."/>
            <person name="Zuber A."/>
            <person name="Denarie J."/>
            <person name="Dixon R.A."/>
            <person name="May G.D."/>
            <person name="Schwartz D.C."/>
            <person name="Rogers J."/>
            <person name="Quetier F."/>
            <person name="Town C.D."/>
            <person name="Roe B.A."/>
        </authorList>
    </citation>
    <scope>NUCLEOTIDE SEQUENCE [LARGE SCALE GENOMIC DNA]</scope>
    <source>
        <strain evidence="1">A17</strain>
        <strain evidence="2 3">cv. Jemalong A17</strain>
    </source>
</reference>
<dbReference type="EnsemblPlants" id="KEH43469">
    <property type="protein sequence ID" value="KEH43469"/>
    <property type="gene ID" value="MTR_1g094095"/>
</dbReference>
<evidence type="ECO:0000313" key="2">
    <source>
        <dbReference type="EnsemblPlants" id="KEH43469"/>
    </source>
</evidence>
<dbReference type="HOGENOM" id="CLU_2926032_0_0_1"/>
<proteinExistence type="predicted"/>
<sequence length="61" mass="6674">MTDLCLSAPPTLQLAFLLISPLTNFSLALNNTSFSLLLESIPSFTCLNHPKSFNVSDEHAH</sequence>
<dbReference type="AlphaFoldDB" id="A0A072VN92"/>
<accession>A0A072VN92</accession>
<dbReference type="Proteomes" id="UP000002051">
    <property type="component" value="Unassembled WGS sequence"/>
</dbReference>
<reference evidence="2" key="3">
    <citation type="submission" date="2015-04" db="UniProtKB">
        <authorList>
            <consortium name="EnsemblPlants"/>
        </authorList>
    </citation>
    <scope>IDENTIFICATION</scope>
    <source>
        <strain evidence="2">cv. Jemalong A17</strain>
    </source>
</reference>
<organism evidence="1 3">
    <name type="scientific">Medicago truncatula</name>
    <name type="common">Barrel medic</name>
    <name type="synonym">Medicago tribuloides</name>
    <dbReference type="NCBI Taxonomy" id="3880"/>
    <lineage>
        <taxon>Eukaryota</taxon>
        <taxon>Viridiplantae</taxon>
        <taxon>Streptophyta</taxon>
        <taxon>Embryophyta</taxon>
        <taxon>Tracheophyta</taxon>
        <taxon>Spermatophyta</taxon>
        <taxon>Magnoliopsida</taxon>
        <taxon>eudicotyledons</taxon>
        <taxon>Gunneridae</taxon>
        <taxon>Pentapetalae</taxon>
        <taxon>rosids</taxon>
        <taxon>fabids</taxon>
        <taxon>Fabales</taxon>
        <taxon>Fabaceae</taxon>
        <taxon>Papilionoideae</taxon>
        <taxon>50 kb inversion clade</taxon>
        <taxon>NPAAA clade</taxon>
        <taxon>Hologalegina</taxon>
        <taxon>IRL clade</taxon>
        <taxon>Trifolieae</taxon>
        <taxon>Medicago</taxon>
    </lineage>
</organism>
<dbReference type="EMBL" id="CM001217">
    <property type="protein sequence ID" value="KEH43469.1"/>
    <property type="molecule type" value="Genomic_DNA"/>
</dbReference>
<name>A0A072VN92_MEDTR</name>